<feature type="transmembrane region" description="Helical" evidence="8">
    <location>
        <begin position="190"/>
        <end position="210"/>
    </location>
</feature>
<evidence type="ECO:0000259" key="9">
    <source>
        <dbReference type="Pfam" id="PF03151"/>
    </source>
</evidence>
<evidence type="ECO:0000256" key="7">
    <source>
        <dbReference type="SAM" id="MobiDB-lite"/>
    </source>
</evidence>
<evidence type="ECO:0000256" key="6">
    <source>
        <dbReference type="ARBA" id="ARBA00093775"/>
    </source>
</evidence>
<gene>
    <name evidence="10" type="ORF">BRAFLDRAFT_127164</name>
</gene>
<feature type="transmembrane region" description="Helical" evidence="8">
    <location>
        <begin position="107"/>
        <end position="124"/>
    </location>
</feature>
<evidence type="ECO:0000256" key="2">
    <source>
        <dbReference type="ARBA" id="ARBA00022692"/>
    </source>
</evidence>
<keyword evidence="4 8" id="KW-0472">Membrane</keyword>
<dbReference type="EMBL" id="GG666529">
    <property type="protein sequence ID" value="EEN58560.1"/>
    <property type="molecule type" value="Genomic_DNA"/>
</dbReference>
<evidence type="ECO:0000256" key="5">
    <source>
        <dbReference type="ARBA" id="ARBA00093767"/>
    </source>
</evidence>
<feature type="transmembrane region" description="Helical" evidence="8">
    <location>
        <begin position="45"/>
        <end position="66"/>
    </location>
</feature>
<feature type="transmembrane region" description="Helical" evidence="8">
    <location>
        <begin position="230"/>
        <end position="255"/>
    </location>
</feature>
<dbReference type="InterPro" id="IPR037185">
    <property type="entry name" value="EmrE-like"/>
</dbReference>
<comment type="function">
    <text evidence="5">Putative transporter.</text>
</comment>
<sequence length="399" mass="44295">MVDREKTELYRQAVRIVFLCSVWFTISSGGNVINKLLLNEFPYPITVSMMHVLSVCLYLGPIMRMWRVPLHKPVASSYYMKMIVPLAVGKFWASVSAHVSIWKVPVSYAHTVKATMPIFTVILARLITKEKQTTKVYFSLMPIVLGVLVATVTELSFDLIGLLSALSATITFALQNIFSKKALKETGMHHLRLLHVLGKLATLFLLPIWILMDGSRFLTEESLSDKEQWFWVRILGLLVTSGFCNFAQNIVAFTVISIVSPLSYSVANATKRILVITVSLITLKNPVTSTNVLGMLVAIVGVLAYNKAKYDQRQEEKKTTLLPTIHKNTLVHNHFQLESQPNGPTSASGYNPAYLNNLPNYSSSSSGFTGNRSTPGTTSTSGYVGSPSVMSQTRTYMDV</sequence>
<evidence type="ECO:0000256" key="4">
    <source>
        <dbReference type="ARBA" id="ARBA00023136"/>
    </source>
</evidence>
<feature type="domain" description="Sugar phosphate transporter" evidence="9">
    <location>
        <begin position="15"/>
        <end position="306"/>
    </location>
</feature>
<comment type="subcellular location">
    <subcellularLocation>
        <location evidence="1">Membrane</location>
        <topology evidence="1">Multi-pass membrane protein</topology>
    </subcellularLocation>
</comment>
<evidence type="ECO:0000313" key="10">
    <source>
        <dbReference type="EMBL" id="EEN58560.1"/>
    </source>
</evidence>
<comment type="similarity">
    <text evidence="6">Belongs to the TPT transporter family. SLC35E subfamily.</text>
</comment>
<name>C3YLW6_BRAFL</name>
<evidence type="ECO:0000256" key="3">
    <source>
        <dbReference type="ARBA" id="ARBA00022989"/>
    </source>
</evidence>
<reference evidence="10" key="1">
    <citation type="journal article" date="2008" name="Nature">
        <title>The amphioxus genome and the evolution of the chordate karyotype.</title>
        <authorList>
            <consortium name="US DOE Joint Genome Institute (JGI-PGF)"/>
            <person name="Putnam N.H."/>
            <person name="Butts T."/>
            <person name="Ferrier D.E.K."/>
            <person name="Furlong R.F."/>
            <person name="Hellsten U."/>
            <person name="Kawashima T."/>
            <person name="Robinson-Rechavi M."/>
            <person name="Shoguchi E."/>
            <person name="Terry A."/>
            <person name="Yu J.-K."/>
            <person name="Benito-Gutierrez E.L."/>
            <person name="Dubchak I."/>
            <person name="Garcia-Fernandez J."/>
            <person name="Gibson-Brown J.J."/>
            <person name="Grigoriev I.V."/>
            <person name="Horton A.C."/>
            <person name="de Jong P.J."/>
            <person name="Jurka J."/>
            <person name="Kapitonov V.V."/>
            <person name="Kohara Y."/>
            <person name="Kuroki Y."/>
            <person name="Lindquist E."/>
            <person name="Lucas S."/>
            <person name="Osoegawa K."/>
            <person name="Pennacchio L.A."/>
            <person name="Salamov A.A."/>
            <person name="Satou Y."/>
            <person name="Sauka-Spengler T."/>
            <person name="Schmutz J."/>
            <person name="Shin-I T."/>
            <person name="Toyoda A."/>
            <person name="Bronner-Fraser M."/>
            <person name="Fujiyama A."/>
            <person name="Holland L.Z."/>
            <person name="Holland P.W.H."/>
            <person name="Satoh N."/>
            <person name="Rokhsar D.S."/>
        </authorList>
    </citation>
    <scope>NUCLEOTIDE SEQUENCE [LARGE SCALE GENOMIC DNA]</scope>
    <source>
        <strain evidence="10">S238N-H82</strain>
        <tissue evidence="10">Testes</tissue>
    </source>
</reference>
<feature type="transmembrane region" description="Helical" evidence="8">
    <location>
        <begin position="159"/>
        <end position="178"/>
    </location>
</feature>
<feature type="transmembrane region" description="Helical" evidence="8">
    <location>
        <begin position="262"/>
        <end position="283"/>
    </location>
</feature>
<dbReference type="InterPro" id="IPR050186">
    <property type="entry name" value="TPT_transporter"/>
</dbReference>
<dbReference type="eggNOG" id="KOG1441">
    <property type="taxonomic scope" value="Eukaryota"/>
</dbReference>
<feature type="transmembrane region" description="Helical" evidence="8">
    <location>
        <begin position="12"/>
        <end position="33"/>
    </location>
</feature>
<dbReference type="STRING" id="7739.C3YLW6"/>
<dbReference type="GO" id="GO:0016020">
    <property type="term" value="C:membrane"/>
    <property type="evidence" value="ECO:0007669"/>
    <property type="project" value="UniProtKB-SubCell"/>
</dbReference>
<keyword evidence="3 8" id="KW-1133">Transmembrane helix</keyword>
<accession>C3YLW6</accession>
<dbReference type="InterPro" id="IPR004853">
    <property type="entry name" value="Sugar_P_trans_dom"/>
</dbReference>
<feature type="transmembrane region" description="Helical" evidence="8">
    <location>
        <begin position="289"/>
        <end position="308"/>
    </location>
</feature>
<dbReference type="InParanoid" id="C3YLW6"/>
<feature type="compositionally biased region" description="Polar residues" evidence="7">
    <location>
        <begin position="367"/>
        <end position="399"/>
    </location>
</feature>
<dbReference type="SUPFAM" id="SSF103481">
    <property type="entry name" value="Multidrug resistance efflux transporter EmrE"/>
    <property type="match status" value="2"/>
</dbReference>
<feature type="transmembrane region" description="Helical" evidence="8">
    <location>
        <begin position="136"/>
        <end position="153"/>
    </location>
</feature>
<dbReference type="AlphaFoldDB" id="C3YLW6"/>
<proteinExistence type="inferred from homology"/>
<dbReference type="PANTHER" id="PTHR11132">
    <property type="entry name" value="SOLUTE CARRIER FAMILY 35"/>
    <property type="match status" value="1"/>
</dbReference>
<feature type="region of interest" description="Disordered" evidence="7">
    <location>
        <begin position="364"/>
        <end position="399"/>
    </location>
</feature>
<evidence type="ECO:0000256" key="1">
    <source>
        <dbReference type="ARBA" id="ARBA00004141"/>
    </source>
</evidence>
<evidence type="ECO:0000256" key="8">
    <source>
        <dbReference type="SAM" id="Phobius"/>
    </source>
</evidence>
<dbReference type="FunCoup" id="C3YLW6">
    <property type="interactions" value="936"/>
</dbReference>
<keyword evidence="2 8" id="KW-0812">Transmembrane</keyword>
<feature type="transmembrane region" description="Helical" evidence="8">
    <location>
        <begin position="78"/>
        <end position="101"/>
    </location>
</feature>
<dbReference type="Pfam" id="PF03151">
    <property type="entry name" value="TPT"/>
    <property type="match status" value="1"/>
</dbReference>
<organism>
    <name type="scientific">Branchiostoma floridae</name>
    <name type="common">Florida lancelet</name>
    <name type="synonym">Amphioxus</name>
    <dbReference type="NCBI Taxonomy" id="7739"/>
    <lineage>
        <taxon>Eukaryota</taxon>
        <taxon>Metazoa</taxon>
        <taxon>Chordata</taxon>
        <taxon>Cephalochordata</taxon>
        <taxon>Leptocardii</taxon>
        <taxon>Amphioxiformes</taxon>
        <taxon>Branchiostomatidae</taxon>
        <taxon>Branchiostoma</taxon>
    </lineage>
</organism>
<protein>
    <recommendedName>
        <fullName evidence="9">Sugar phosphate transporter domain-containing protein</fullName>
    </recommendedName>
</protein>